<dbReference type="Proteomes" id="UP000298030">
    <property type="component" value="Unassembled WGS sequence"/>
</dbReference>
<protein>
    <submittedName>
        <fullName evidence="1">Uncharacterized protein</fullName>
    </submittedName>
</protein>
<sequence>MSPSSSKALVQLLFLYGCLPSCRMFLASRTWGIFGTVWVLAGGGQLGSDPLRCTQLRMEGGHIQAESLGCVSGGAGSRHQQMTVSRTTTTPIESRSRAEATARSKTQVGQQLCGAANLPGRLFRVEKATDLPPSACPVRYRFASSIRGRGKWGSFGGGECVTQVGGWPYLMAGWQVGARNCEDGVE</sequence>
<dbReference type="PROSITE" id="PS51257">
    <property type="entry name" value="PROKAR_LIPOPROTEIN"/>
    <property type="match status" value="1"/>
</dbReference>
<evidence type="ECO:0000313" key="1">
    <source>
        <dbReference type="EMBL" id="TEB21006.1"/>
    </source>
</evidence>
<accession>A0A4Y7SGL6</accession>
<evidence type="ECO:0000313" key="2">
    <source>
        <dbReference type="Proteomes" id="UP000298030"/>
    </source>
</evidence>
<reference evidence="1 2" key="1">
    <citation type="journal article" date="2019" name="Nat. Ecol. Evol.">
        <title>Megaphylogeny resolves global patterns of mushroom evolution.</title>
        <authorList>
            <person name="Varga T."/>
            <person name="Krizsan K."/>
            <person name="Foldi C."/>
            <person name="Dima B."/>
            <person name="Sanchez-Garcia M."/>
            <person name="Sanchez-Ramirez S."/>
            <person name="Szollosi G.J."/>
            <person name="Szarkandi J.G."/>
            <person name="Papp V."/>
            <person name="Albert L."/>
            <person name="Andreopoulos W."/>
            <person name="Angelini C."/>
            <person name="Antonin V."/>
            <person name="Barry K.W."/>
            <person name="Bougher N.L."/>
            <person name="Buchanan P."/>
            <person name="Buyck B."/>
            <person name="Bense V."/>
            <person name="Catcheside P."/>
            <person name="Chovatia M."/>
            <person name="Cooper J."/>
            <person name="Damon W."/>
            <person name="Desjardin D."/>
            <person name="Finy P."/>
            <person name="Geml J."/>
            <person name="Haridas S."/>
            <person name="Hughes K."/>
            <person name="Justo A."/>
            <person name="Karasinski D."/>
            <person name="Kautmanova I."/>
            <person name="Kiss B."/>
            <person name="Kocsube S."/>
            <person name="Kotiranta H."/>
            <person name="LaButti K.M."/>
            <person name="Lechner B.E."/>
            <person name="Liimatainen K."/>
            <person name="Lipzen A."/>
            <person name="Lukacs Z."/>
            <person name="Mihaltcheva S."/>
            <person name="Morgado L.N."/>
            <person name="Niskanen T."/>
            <person name="Noordeloos M.E."/>
            <person name="Ohm R.A."/>
            <person name="Ortiz-Santana B."/>
            <person name="Ovrebo C."/>
            <person name="Racz N."/>
            <person name="Riley R."/>
            <person name="Savchenko A."/>
            <person name="Shiryaev A."/>
            <person name="Soop K."/>
            <person name="Spirin V."/>
            <person name="Szebenyi C."/>
            <person name="Tomsovsky M."/>
            <person name="Tulloss R.E."/>
            <person name="Uehling J."/>
            <person name="Grigoriev I.V."/>
            <person name="Vagvolgyi C."/>
            <person name="Papp T."/>
            <person name="Martin F.M."/>
            <person name="Miettinen O."/>
            <person name="Hibbett D.S."/>
            <person name="Nagy L.G."/>
        </authorList>
    </citation>
    <scope>NUCLEOTIDE SEQUENCE [LARGE SCALE GENOMIC DNA]</scope>
    <source>
        <strain evidence="1 2">FP101781</strain>
    </source>
</reference>
<keyword evidence="2" id="KW-1185">Reference proteome</keyword>
<organism evidence="1 2">
    <name type="scientific">Coprinellus micaceus</name>
    <name type="common">Glistening ink-cap mushroom</name>
    <name type="synonym">Coprinus micaceus</name>
    <dbReference type="NCBI Taxonomy" id="71717"/>
    <lineage>
        <taxon>Eukaryota</taxon>
        <taxon>Fungi</taxon>
        <taxon>Dikarya</taxon>
        <taxon>Basidiomycota</taxon>
        <taxon>Agaricomycotina</taxon>
        <taxon>Agaricomycetes</taxon>
        <taxon>Agaricomycetidae</taxon>
        <taxon>Agaricales</taxon>
        <taxon>Agaricineae</taxon>
        <taxon>Psathyrellaceae</taxon>
        <taxon>Coprinellus</taxon>
    </lineage>
</organism>
<comment type="caution">
    <text evidence="1">The sequence shown here is derived from an EMBL/GenBank/DDBJ whole genome shotgun (WGS) entry which is preliminary data.</text>
</comment>
<proteinExistence type="predicted"/>
<dbReference type="AlphaFoldDB" id="A0A4Y7SGL6"/>
<name>A0A4Y7SGL6_COPMI</name>
<gene>
    <name evidence="1" type="ORF">FA13DRAFT_1717382</name>
</gene>
<dbReference type="EMBL" id="QPFP01000127">
    <property type="protein sequence ID" value="TEB21006.1"/>
    <property type="molecule type" value="Genomic_DNA"/>
</dbReference>